<dbReference type="InterPro" id="IPR018392">
    <property type="entry name" value="LysM"/>
</dbReference>
<gene>
    <name evidence="10" type="ORF">J2Z81_000252</name>
</gene>
<evidence type="ECO:0000256" key="7">
    <source>
        <dbReference type="PROSITE-ProRule" id="PRU01379"/>
    </source>
</evidence>
<dbReference type="SUPFAM" id="SSF54106">
    <property type="entry name" value="LysM domain"/>
    <property type="match status" value="1"/>
</dbReference>
<dbReference type="RefSeq" id="WP_029271184.1">
    <property type="nucleotide sequence ID" value="NZ_JAGIKX010000001.1"/>
</dbReference>
<dbReference type="PROSITE" id="PS51782">
    <property type="entry name" value="LYSM"/>
    <property type="match status" value="1"/>
</dbReference>
<evidence type="ECO:0000256" key="3">
    <source>
        <dbReference type="ARBA" id="ARBA00022670"/>
    </source>
</evidence>
<dbReference type="Gene3D" id="3.40.630.10">
    <property type="entry name" value="Zn peptidases"/>
    <property type="match status" value="1"/>
</dbReference>
<dbReference type="Pfam" id="PF00246">
    <property type="entry name" value="Peptidase_M14"/>
    <property type="match status" value="1"/>
</dbReference>
<dbReference type="EC" id="3.4.19.11" evidence="10"/>
<evidence type="ECO:0000313" key="11">
    <source>
        <dbReference type="Proteomes" id="UP001519294"/>
    </source>
</evidence>
<keyword evidence="3" id="KW-0645">Protease</keyword>
<evidence type="ECO:0000259" key="9">
    <source>
        <dbReference type="PROSITE" id="PS52035"/>
    </source>
</evidence>
<feature type="active site" description="Proton donor/acceptor" evidence="7">
    <location>
        <position position="366"/>
    </location>
</feature>
<keyword evidence="4 10" id="KW-0378">Hydrolase</keyword>
<proteinExistence type="inferred from homology"/>
<dbReference type="PANTHER" id="PTHR11705">
    <property type="entry name" value="PROTEASE FAMILY M14 CARBOXYPEPTIDASE A,B"/>
    <property type="match status" value="1"/>
</dbReference>
<dbReference type="GO" id="GO:0016787">
    <property type="term" value="F:hydrolase activity"/>
    <property type="evidence" value="ECO:0007669"/>
    <property type="project" value="UniProtKB-KW"/>
</dbReference>
<dbReference type="PROSITE" id="PS52035">
    <property type="entry name" value="PEPTIDASE_M14"/>
    <property type="match status" value="1"/>
</dbReference>
<comment type="caution">
    <text evidence="10">The sequence shown here is derived from an EMBL/GenBank/DDBJ whole genome shotgun (WGS) entry which is preliminary data.</text>
</comment>
<name>A0ABS4S4A6_9BACI</name>
<dbReference type="InterPro" id="IPR000834">
    <property type="entry name" value="Peptidase_M14"/>
</dbReference>
<keyword evidence="5" id="KW-0862">Zinc</keyword>
<evidence type="ECO:0000256" key="4">
    <source>
        <dbReference type="ARBA" id="ARBA00022801"/>
    </source>
</evidence>
<evidence type="ECO:0000259" key="8">
    <source>
        <dbReference type="PROSITE" id="PS51782"/>
    </source>
</evidence>
<feature type="domain" description="Peptidase M14" evidence="9">
    <location>
        <begin position="108"/>
        <end position="394"/>
    </location>
</feature>
<dbReference type="SUPFAM" id="SSF53187">
    <property type="entry name" value="Zn-dependent exopeptidases"/>
    <property type="match status" value="1"/>
</dbReference>
<evidence type="ECO:0000313" key="10">
    <source>
        <dbReference type="EMBL" id="MBP2256320.1"/>
    </source>
</evidence>
<dbReference type="SMART" id="SM00257">
    <property type="entry name" value="LysM"/>
    <property type="match status" value="2"/>
</dbReference>
<organism evidence="10 11">
    <name type="scientific">Virgibacillus alimentarius</name>
    <dbReference type="NCBI Taxonomy" id="698769"/>
    <lineage>
        <taxon>Bacteria</taxon>
        <taxon>Bacillati</taxon>
        <taxon>Bacillota</taxon>
        <taxon>Bacilli</taxon>
        <taxon>Bacillales</taxon>
        <taxon>Bacillaceae</taxon>
        <taxon>Virgibacillus</taxon>
    </lineage>
</organism>
<keyword evidence="11" id="KW-1185">Reference proteome</keyword>
<dbReference type="InterPro" id="IPR036779">
    <property type="entry name" value="LysM_dom_sf"/>
</dbReference>
<evidence type="ECO:0000256" key="5">
    <source>
        <dbReference type="ARBA" id="ARBA00022833"/>
    </source>
</evidence>
<dbReference type="InterPro" id="IPR034274">
    <property type="entry name" value="ENP1_M14_CPD"/>
</dbReference>
<sequence>MEVLVRLNDTLRYYSQLFDIPLLLIEKSNPQIASNQLKSGDSIQIPGYVLNKYTVNRNDTLREIAVQHNLSLDCLQLINQLTNTNDLKKDQTIYLPKRVNDFIISDIDHYTYDKMQNDLKQLQQLYPFIFTQTIGYSVMGKKLVEVQIGSGDKKTHLNGSFHANEWITTSVIMKFVNEYALSLTNNKQVKGISTLPLFQDTTLSLVPMVNPDGVNLVLKGSSESGKYKKEVLAMNKQSENFSNWKANIRGVDLNKQYPANWGMEAKRKPASPAPRDFPGIKPLTEPEAITMANLAKERNFARINAFHTQGEEIYWGFKGFEPSISKRIAGEYARVSGYKPIGELDNYAGYKDWFVKKFQKPGFTIELGKGVNPLPIKQFSAIYERNVGIMLANLYL</sequence>
<comment type="similarity">
    <text evidence="2 7">Belongs to the peptidase M14 family.</text>
</comment>
<dbReference type="Proteomes" id="UP001519294">
    <property type="component" value="Unassembled WGS sequence"/>
</dbReference>
<evidence type="ECO:0000256" key="6">
    <source>
        <dbReference type="ARBA" id="ARBA00023049"/>
    </source>
</evidence>
<evidence type="ECO:0000256" key="2">
    <source>
        <dbReference type="ARBA" id="ARBA00005988"/>
    </source>
</evidence>
<evidence type="ECO:0000256" key="1">
    <source>
        <dbReference type="ARBA" id="ARBA00001947"/>
    </source>
</evidence>
<accession>A0ABS4S4A6</accession>
<dbReference type="Gene3D" id="3.10.350.10">
    <property type="entry name" value="LysM domain"/>
    <property type="match status" value="1"/>
</dbReference>
<feature type="domain" description="LysM" evidence="8">
    <location>
        <begin position="51"/>
        <end position="95"/>
    </location>
</feature>
<dbReference type="Pfam" id="PF01476">
    <property type="entry name" value="LysM"/>
    <property type="match status" value="1"/>
</dbReference>
<dbReference type="PANTHER" id="PTHR11705:SF143">
    <property type="entry name" value="SLL0236 PROTEIN"/>
    <property type="match status" value="1"/>
</dbReference>
<protein>
    <submittedName>
        <fullName evidence="10">G-D-glutamyl-meso-diaminopimelate peptidase</fullName>
        <ecNumber evidence="10">3.4.19.11</ecNumber>
    </submittedName>
</protein>
<dbReference type="SMART" id="SM00631">
    <property type="entry name" value="Zn_pept"/>
    <property type="match status" value="1"/>
</dbReference>
<reference evidence="10 11" key="1">
    <citation type="submission" date="2021-03" db="EMBL/GenBank/DDBJ databases">
        <title>Genomic Encyclopedia of Type Strains, Phase IV (KMG-IV): sequencing the most valuable type-strain genomes for metagenomic binning, comparative biology and taxonomic classification.</title>
        <authorList>
            <person name="Goeker M."/>
        </authorList>
    </citation>
    <scope>NUCLEOTIDE SEQUENCE [LARGE SCALE GENOMIC DNA]</scope>
    <source>
        <strain evidence="10 11">DSM 25790</strain>
    </source>
</reference>
<comment type="cofactor">
    <cofactor evidence="1">
        <name>Zn(2+)</name>
        <dbReference type="ChEBI" id="CHEBI:29105"/>
    </cofactor>
</comment>
<dbReference type="CDD" id="cd06229">
    <property type="entry name" value="M14_Endopeptidase_I"/>
    <property type="match status" value="1"/>
</dbReference>
<dbReference type="CDD" id="cd00118">
    <property type="entry name" value="LysM"/>
    <property type="match status" value="1"/>
</dbReference>
<dbReference type="EMBL" id="JAGIKX010000001">
    <property type="protein sequence ID" value="MBP2256320.1"/>
    <property type="molecule type" value="Genomic_DNA"/>
</dbReference>
<keyword evidence="6" id="KW-0482">Metalloprotease</keyword>